<dbReference type="Gene3D" id="2.170.130.10">
    <property type="entry name" value="TonB-dependent receptor, plug domain"/>
    <property type="match status" value="1"/>
</dbReference>
<keyword evidence="10 15" id="KW-0798">TonB box</keyword>
<dbReference type="FunFam" id="2.170.130.10:FF:000001">
    <property type="entry name" value="Catecholate siderophore TonB-dependent receptor"/>
    <property type="match status" value="1"/>
</dbReference>
<dbReference type="NCBIfam" id="TIGR01783">
    <property type="entry name" value="TonB-siderophor"/>
    <property type="match status" value="1"/>
</dbReference>
<keyword evidence="13 14" id="KW-0998">Cell outer membrane</keyword>
<keyword evidence="3 14" id="KW-0813">Transport</keyword>
<dbReference type="PANTHER" id="PTHR32552">
    <property type="entry name" value="FERRICHROME IRON RECEPTOR-RELATED"/>
    <property type="match status" value="1"/>
</dbReference>
<reference evidence="18 19" key="1">
    <citation type="submission" date="2019-04" db="EMBL/GenBank/DDBJ databases">
        <title>Azoarcus rhizosphaerae sp. nov. isolated from rhizosphere of Ficus religiosa.</title>
        <authorList>
            <person name="Lin S.-Y."/>
            <person name="Hameed A."/>
            <person name="Hsu Y.-H."/>
            <person name="Young C.-C."/>
        </authorList>
    </citation>
    <scope>NUCLEOTIDE SEQUENCE [LARGE SCALE GENOMIC DNA]</scope>
    <source>
        <strain evidence="18 19">CC-YHH848</strain>
    </source>
</reference>
<evidence type="ECO:0000256" key="4">
    <source>
        <dbReference type="ARBA" id="ARBA00022452"/>
    </source>
</evidence>
<dbReference type="AlphaFoldDB" id="A0A4S4AMH6"/>
<dbReference type="InterPro" id="IPR010105">
    <property type="entry name" value="TonB_sidphr_rcpt"/>
</dbReference>
<keyword evidence="12 18" id="KW-0675">Receptor</keyword>
<evidence type="ECO:0000259" key="17">
    <source>
        <dbReference type="Pfam" id="PF07715"/>
    </source>
</evidence>
<keyword evidence="19" id="KW-1185">Reference proteome</keyword>
<evidence type="ECO:0000313" key="18">
    <source>
        <dbReference type="EMBL" id="THF60706.1"/>
    </source>
</evidence>
<dbReference type="Pfam" id="PF07715">
    <property type="entry name" value="Plug"/>
    <property type="match status" value="1"/>
</dbReference>
<dbReference type="GO" id="GO:0038023">
    <property type="term" value="F:signaling receptor activity"/>
    <property type="evidence" value="ECO:0007669"/>
    <property type="project" value="InterPro"/>
</dbReference>
<dbReference type="GO" id="GO:0009279">
    <property type="term" value="C:cell outer membrane"/>
    <property type="evidence" value="ECO:0007669"/>
    <property type="project" value="UniProtKB-SubCell"/>
</dbReference>
<evidence type="ECO:0000256" key="9">
    <source>
        <dbReference type="ARBA" id="ARBA00023065"/>
    </source>
</evidence>
<keyword evidence="4 14" id="KW-1134">Transmembrane beta strand</keyword>
<evidence type="ECO:0000256" key="10">
    <source>
        <dbReference type="ARBA" id="ARBA00023077"/>
    </source>
</evidence>
<dbReference type="PROSITE" id="PS52016">
    <property type="entry name" value="TONB_DEPENDENT_REC_3"/>
    <property type="match status" value="1"/>
</dbReference>
<proteinExistence type="inferred from homology"/>
<evidence type="ECO:0000256" key="14">
    <source>
        <dbReference type="PROSITE-ProRule" id="PRU01360"/>
    </source>
</evidence>
<dbReference type="RefSeq" id="WP_136385435.1">
    <property type="nucleotide sequence ID" value="NZ_SSOD01000009.1"/>
</dbReference>
<keyword evidence="8" id="KW-0408">Iron</keyword>
<feature type="domain" description="TonB-dependent receptor plug" evidence="17">
    <location>
        <begin position="30"/>
        <end position="137"/>
    </location>
</feature>
<evidence type="ECO:0000256" key="11">
    <source>
        <dbReference type="ARBA" id="ARBA00023136"/>
    </source>
</evidence>
<dbReference type="InterPro" id="IPR012910">
    <property type="entry name" value="Plug_dom"/>
</dbReference>
<evidence type="ECO:0000256" key="15">
    <source>
        <dbReference type="RuleBase" id="RU003357"/>
    </source>
</evidence>
<dbReference type="OrthoDB" id="127311at2"/>
<evidence type="ECO:0000256" key="13">
    <source>
        <dbReference type="ARBA" id="ARBA00023237"/>
    </source>
</evidence>
<evidence type="ECO:0000256" key="6">
    <source>
        <dbReference type="ARBA" id="ARBA00022692"/>
    </source>
</evidence>
<dbReference type="EMBL" id="SSOD01000009">
    <property type="protein sequence ID" value="THF60706.1"/>
    <property type="molecule type" value="Genomic_DNA"/>
</dbReference>
<evidence type="ECO:0000313" key="19">
    <source>
        <dbReference type="Proteomes" id="UP000307956"/>
    </source>
</evidence>
<dbReference type="InterPro" id="IPR036942">
    <property type="entry name" value="Beta-barrel_TonB_sf"/>
</dbReference>
<evidence type="ECO:0000259" key="16">
    <source>
        <dbReference type="Pfam" id="PF00593"/>
    </source>
</evidence>
<keyword evidence="5" id="KW-0410">Iron transport</keyword>
<evidence type="ECO:0000256" key="1">
    <source>
        <dbReference type="ARBA" id="ARBA00004571"/>
    </source>
</evidence>
<dbReference type="InterPro" id="IPR037066">
    <property type="entry name" value="Plug_dom_sf"/>
</dbReference>
<dbReference type="Proteomes" id="UP000307956">
    <property type="component" value="Unassembled WGS sequence"/>
</dbReference>
<dbReference type="CDD" id="cd01347">
    <property type="entry name" value="ligand_gated_channel"/>
    <property type="match status" value="1"/>
</dbReference>
<protein>
    <submittedName>
        <fullName evidence="18">TonB-dependent siderophore receptor</fullName>
    </submittedName>
</protein>
<dbReference type="GO" id="GO:0015344">
    <property type="term" value="F:siderophore uptake transmembrane transporter activity"/>
    <property type="evidence" value="ECO:0007669"/>
    <property type="project" value="TreeGrafter"/>
</dbReference>
<dbReference type="InterPro" id="IPR000531">
    <property type="entry name" value="Beta-barrel_TonB"/>
</dbReference>
<comment type="caution">
    <text evidence="18">The sequence shown here is derived from an EMBL/GenBank/DDBJ whole genome shotgun (WGS) entry which is preliminary data.</text>
</comment>
<dbReference type="InterPro" id="IPR039426">
    <property type="entry name" value="TonB-dep_rcpt-like"/>
</dbReference>
<keyword evidence="7" id="KW-0732">Signal</keyword>
<keyword evidence="11 14" id="KW-0472">Membrane</keyword>
<feature type="domain" description="TonB-dependent receptor-like beta-barrel" evidence="16">
    <location>
        <begin position="210"/>
        <end position="654"/>
    </location>
</feature>
<name>A0A4S4AMH6_9RHOO</name>
<dbReference type="Pfam" id="PF00593">
    <property type="entry name" value="TonB_dep_Rec_b-barrel"/>
    <property type="match status" value="1"/>
</dbReference>
<dbReference type="GO" id="GO:0015891">
    <property type="term" value="P:siderophore transport"/>
    <property type="evidence" value="ECO:0007669"/>
    <property type="project" value="InterPro"/>
</dbReference>
<evidence type="ECO:0000256" key="12">
    <source>
        <dbReference type="ARBA" id="ARBA00023170"/>
    </source>
</evidence>
<evidence type="ECO:0000256" key="3">
    <source>
        <dbReference type="ARBA" id="ARBA00022448"/>
    </source>
</evidence>
<gene>
    <name evidence="18" type="ORF">E6O51_13095</name>
</gene>
<evidence type="ECO:0000256" key="7">
    <source>
        <dbReference type="ARBA" id="ARBA00022729"/>
    </source>
</evidence>
<evidence type="ECO:0000256" key="2">
    <source>
        <dbReference type="ARBA" id="ARBA00009810"/>
    </source>
</evidence>
<comment type="similarity">
    <text evidence="2 14 15">Belongs to the TonB-dependent receptor family.</text>
</comment>
<dbReference type="PANTHER" id="PTHR32552:SF68">
    <property type="entry name" value="FERRICHROME OUTER MEMBRANE TRANSPORTER_PHAGE RECEPTOR"/>
    <property type="match status" value="1"/>
</dbReference>
<dbReference type="SUPFAM" id="SSF56935">
    <property type="entry name" value="Porins"/>
    <property type="match status" value="1"/>
</dbReference>
<sequence>MTAQGLGGAIDAAPVATRSYGATKTDTAIVETPASVSVVTRQQMDEMGAQNVQDAVGYLAGVDIGTYGKDSRVEEIWVRGFRTGGFGNYMYVDGLRPPGSSTGGGAMSTRFDSYGLERVEVLRGPASSLYGQVAPGGLLNIRSKRPPQELQRQVGLQTDSDGLIRANVDVGGPLDEERTWLYRLVSSASRTDTQIDHVELERVFFNPTLTWQPSPRTSVTLLGNYQRDRGGNTAERLPAIGTLLDSPYGKVSRTFFQGEPGFNRYDRDQTAIGYSLEQFIGESAKLRQNVRYIEVDMIYDNVERRTLAADGRTLTGTAESNENQGKGFSADTNLLYALELGPVTHMLLGGFDYHWTDIELSTATGTVGPLDLFEPVYGATPVVIGERTPSRKDSRIQRGIYLQDQIFWNKWTLTAGLRHDWASTRVIQLASNTRTGTSTEATTGRIGVNYLFDNGVAPYISYSTSFVPSSGEDYYGKAFDPIEGEQVELGVKYQPPGSRNLVTAAVYEIEQSNMLTTDPDPAHLCDGRTCQVQTGENRVRGFELEGTYALTRALSLSGSYTYMDARITQVNNANKGNRMARSPREIISARFNYRMPSGLSIGMGVRYTGSSYGNDANTVENSSRTLVDASLRYDLGGLDASLRGMHLSVNASNLFDKDYVTCNGPTGFCYYLPNRVVSASLTYDW</sequence>
<evidence type="ECO:0000256" key="8">
    <source>
        <dbReference type="ARBA" id="ARBA00023004"/>
    </source>
</evidence>
<keyword evidence="6 14" id="KW-0812">Transmembrane</keyword>
<dbReference type="Gene3D" id="2.40.170.20">
    <property type="entry name" value="TonB-dependent receptor, beta-barrel domain"/>
    <property type="match status" value="1"/>
</dbReference>
<keyword evidence="9" id="KW-0406">Ion transport</keyword>
<evidence type="ECO:0000256" key="5">
    <source>
        <dbReference type="ARBA" id="ARBA00022496"/>
    </source>
</evidence>
<organism evidence="18 19">
    <name type="scientific">Pseudothauera rhizosphaerae</name>
    <dbReference type="NCBI Taxonomy" id="2565932"/>
    <lineage>
        <taxon>Bacteria</taxon>
        <taxon>Pseudomonadati</taxon>
        <taxon>Pseudomonadota</taxon>
        <taxon>Betaproteobacteria</taxon>
        <taxon>Rhodocyclales</taxon>
        <taxon>Zoogloeaceae</taxon>
        <taxon>Pseudothauera</taxon>
    </lineage>
</organism>
<comment type="subcellular location">
    <subcellularLocation>
        <location evidence="1 14">Cell outer membrane</location>
        <topology evidence="1 14">Multi-pass membrane protein</topology>
    </subcellularLocation>
</comment>
<accession>A0A4S4AMH6</accession>